<dbReference type="AlphaFoldDB" id="A0A9D4KMG9"/>
<feature type="region of interest" description="Disordered" evidence="1">
    <location>
        <begin position="1"/>
        <end position="21"/>
    </location>
</feature>
<reference evidence="2" key="1">
    <citation type="journal article" date="2019" name="bioRxiv">
        <title>The Genome of the Zebra Mussel, Dreissena polymorpha: A Resource for Invasive Species Research.</title>
        <authorList>
            <person name="McCartney M.A."/>
            <person name="Auch B."/>
            <person name="Kono T."/>
            <person name="Mallez S."/>
            <person name="Zhang Y."/>
            <person name="Obille A."/>
            <person name="Becker A."/>
            <person name="Abrahante J.E."/>
            <person name="Garbe J."/>
            <person name="Badalamenti J.P."/>
            <person name="Herman A."/>
            <person name="Mangelson H."/>
            <person name="Liachko I."/>
            <person name="Sullivan S."/>
            <person name="Sone E.D."/>
            <person name="Koren S."/>
            <person name="Silverstein K.A.T."/>
            <person name="Beckman K.B."/>
            <person name="Gohl D.M."/>
        </authorList>
    </citation>
    <scope>NUCLEOTIDE SEQUENCE</scope>
    <source>
        <strain evidence="2">Duluth1</strain>
        <tissue evidence="2">Whole animal</tissue>
    </source>
</reference>
<accession>A0A9D4KMG9</accession>
<dbReference type="EMBL" id="JAIWYP010000004">
    <property type="protein sequence ID" value="KAH3842588.1"/>
    <property type="molecule type" value="Genomic_DNA"/>
</dbReference>
<dbReference type="Proteomes" id="UP000828390">
    <property type="component" value="Unassembled WGS sequence"/>
</dbReference>
<evidence type="ECO:0000313" key="2">
    <source>
        <dbReference type="EMBL" id="KAH3842588.1"/>
    </source>
</evidence>
<organism evidence="2 3">
    <name type="scientific">Dreissena polymorpha</name>
    <name type="common">Zebra mussel</name>
    <name type="synonym">Mytilus polymorpha</name>
    <dbReference type="NCBI Taxonomy" id="45954"/>
    <lineage>
        <taxon>Eukaryota</taxon>
        <taxon>Metazoa</taxon>
        <taxon>Spiralia</taxon>
        <taxon>Lophotrochozoa</taxon>
        <taxon>Mollusca</taxon>
        <taxon>Bivalvia</taxon>
        <taxon>Autobranchia</taxon>
        <taxon>Heteroconchia</taxon>
        <taxon>Euheterodonta</taxon>
        <taxon>Imparidentia</taxon>
        <taxon>Neoheterodontei</taxon>
        <taxon>Myida</taxon>
        <taxon>Dreissenoidea</taxon>
        <taxon>Dreissenidae</taxon>
        <taxon>Dreissena</taxon>
    </lineage>
</organism>
<keyword evidence="3" id="KW-1185">Reference proteome</keyword>
<comment type="caution">
    <text evidence="2">The sequence shown here is derived from an EMBL/GenBank/DDBJ whole genome shotgun (WGS) entry which is preliminary data.</text>
</comment>
<gene>
    <name evidence="2" type="ORF">DPMN_116086</name>
</gene>
<name>A0A9D4KMG9_DREPO</name>
<reference evidence="2" key="2">
    <citation type="submission" date="2020-11" db="EMBL/GenBank/DDBJ databases">
        <authorList>
            <person name="McCartney M.A."/>
            <person name="Auch B."/>
            <person name="Kono T."/>
            <person name="Mallez S."/>
            <person name="Becker A."/>
            <person name="Gohl D.M."/>
            <person name="Silverstein K.A.T."/>
            <person name="Koren S."/>
            <person name="Bechman K.B."/>
            <person name="Herman A."/>
            <person name="Abrahante J.E."/>
            <person name="Garbe J."/>
        </authorList>
    </citation>
    <scope>NUCLEOTIDE SEQUENCE</scope>
    <source>
        <strain evidence="2">Duluth1</strain>
        <tissue evidence="2">Whole animal</tissue>
    </source>
</reference>
<proteinExistence type="predicted"/>
<protein>
    <submittedName>
        <fullName evidence="2">Uncharacterized protein</fullName>
    </submittedName>
</protein>
<evidence type="ECO:0000256" key="1">
    <source>
        <dbReference type="SAM" id="MobiDB-lite"/>
    </source>
</evidence>
<evidence type="ECO:0000313" key="3">
    <source>
        <dbReference type="Proteomes" id="UP000828390"/>
    </source>
</evidence>
<sequence length="69" mass="7906">MKQMLHVVQNSETGETNEKSDWLQEYPGNLIEELTVVKDPVKPVVPIKGSSEKLNNNFLEHKIMVENEV</sequence>